<feature type="binding site" evidence="6">
    <location>
        <position position="340"/>
    </location>
    <ligand>
        <name>a divalent metal cation</name>
        <dbReference type="ChEBI" id="CHEBI:60240"/>
        <label>1</label>
    </ligand>
</feature>
<feature type="binding site" evidence="6">
    <location>
        <position position="336"/>
    </location>
    <ligand>
        <name>a divalent metal cation</name>
        <dbReference type="ChEBI" id="CHEBI:60240"/>
        <label>1</label>
    </ligand>
</feature>
<feature type="binding site" evidence="6">
    <location>
        <position position="104"/>
    </location>
    <ligand>
        <name>a divalent metal cation</name>
        <dbReference type="ChEBI" id="CHEBI:60240"/>
        <label>1</label>
    </ligand>
</feature>
<evidence type="ECO:0000313" key="7">
    <source>
        <dbReference type="EMBL" id="OYO20946.1"/>
    </source>
</evidence>
<dbReference type="Gene3D" id="3.30.70.120">
    <property type="match status" value="1"/>
</dbReference>
<reference evidence="7 8" key="1">
    <citation type="submission" date="2017-07" db="EMBL/GenBank/DDBJ databases">
        <title>Draft whole genome sequences of clinical Proprionibacteriaceae strains.</title>
        <authorList>
            <person name="Bernier A.-M."/>
            <person name="Bernard K."/>
            <person name="Domingo M.-C."/>
        </authorList>
    </citation>
    <scope>NUCLEOTIDE SEQUENCE [LARGE SCALE GENOMIC DNA]</scope>
    <source>
        <strain evidence="7 8">NML 130396</strain>
    </source>
</reference>
<organism evidence="7 8">
    <name type="scientific">Enemella dayhoffiae</name>
    <dbReference type="NCBI Taxonomy" id="2016507"/>
    <lineage>
        <taxon>Bacteria</taxon>
        <taxon>Bacillati</taxon>
        <taxon>Actinomycetota</taxon>
        <taxon>Actinomycetes</taxon>
        <taxon>Propionibacteriales</taxon>
        <taxon>Propionibacteriaceae</taxon>
        <taxon>Enemella</taxon>
    </lineage>
</organism>
<keyword evidence="8" id="KW-1185">Reference proteome</keyword>
<evidence type="ECO:0000256" key="2">
    <source>
        <dbReference type="ARBA" id="ARBA00011643"/>
    </source>
</evidence>
<evidence type="ECO:0000256" key="4">
    <source>
        <dbReference type="ARBA" id="ARBA00022723"/>
    </source>
</evidence>
<dbReference type="FunFam" id="3.40.1390.30:FF:000001">
    <property type="entry name" value="GTP cyclohydrolase 1 type 2"/>
    <property type="match status" value="1"/>
</dbReference>
<evidence type="ECO:0000256" key="1">
    <source>
        <dbReference type="ARBA" id="ARBA00006964"/>
    </source>
</evidence>
<dbReference type="AlphaFoldDB" id="A0A255H0Q0"/>
<dbReference type="GO" id="GO:0005737">
    <property type="term" value="C:cytoplasm"/>
    <property type="evidence" value="ECO:0007669"/>
    <property type="project" value="TreeGrafter"/>
</dbReference>
<keyword evidence="4 5" id="KW-0479">Metal-binding</keyword>
<dbReference type="NCBIfam" id="TIGR00486">
    <property type="entry name" value="YbgI_SA1388"/>
    <property type="match status" value="1"/>
</dbReference>
<dbReference type="PIRSF" id="PIRSF037489">
    <property type="entry name" value="UCP037489_NIF3_YqfO"/>
    <property type="match status" value="1"/>
</dbReference>
<dbReference type="PANTHER" id="PTHR13799">
    <property type="entry name" value="NGG1 INTERACTING FACTOR 3"/>
    <property type="match status" value="1"/>
</dbReference>
<proteinExistence type="inferred from homology"/>
<name>A0A255H0Q0_9ACTN</name>
<comment type="caution">
    <text evidence="7">The sequence shown here is derived from an EMBL/GenBank/DDBJ whole genome shotgun (WGS) entry which is preliminary data.</text>
</comment>
<evidence type="ECO:0000313" key="8">
    <source>
        <dbReference type="Proteomes" id="UP000216311"/>
    </source>
</evidence>
<comment type="similarity">
    <text evidence="1 5">Belongs to the GTP cyclohydrolase I type 2/NIF3 family.</text>
</comment>
<dbReference type="InterPro" id="IPR017221">
    <property type="entry name" value="DUF34/NIF3_bac"/>
</dbReference>
<evidence type="ECO:0000256" key="5">
    <source>
        <dbReference type="PIRNR" id="PIRNR037489"/>
    </source>
</evidence>
<dbReference type="Gene3D" id="3.40.1390.30">
    <property type="entry name" value="NIF3 (NGG1p interacting factor 3)-like"/>
    <property type="match status" value="1"/>
</dbReference>
<dbReference type="Pfam" id="PF01784">
    <property type="entry name" value="DUF34_NIF3"/>
    <property type="match status" value="1"/>
</dbReference>
<evidence type="ECO:0000256" key="3">
    <source>
        <dbReference type="ARBA" id="ARBA00022112"/>
    </source>
</evidence>
<dbReference type="PANTHER" id="PTHR13799:SF14">
    <property type="entry name" value="GTP CYCLOHYDROLASE 1 TYPE 2 HOMOLOG"/>
    <property type="match status" value="1"/>
</dbReference>
<evidence type="ECO:0000256" key="6">
    <source>
        <dbReference type="PIRSR" id="PIRSR602678-1"/>
    </source>
</evidence>
<dbReference type="OrthoDB" id="9795763at2"/>
<gene>
    <name evidence="7" type="ORF">CGZ93_12090</name>
</gene>
<protein>
    <recommendedName>
        <fullName evidence="3 5">GTP cyclohydrolase 1 type 2 homolog</fullName>
    </recommendedName>
</protein>
<dbReference type="RefSeq" id="WP_094364378.1">
    <property type="nucleotide sequence ID" value="NZ_NMVQ01000023.1"/>
</dbReference>
<dbReference type="InterPro" id="IPR015867">
    <property type="entry name" value="N-reg_PII/ATP_PRibTrfase_C"/>
</dbReference>
<comment type="subunit">
    <text evidence="2">Homohexamer.</text>
</comment>
<accession>A0A255H0Q0</accession>
<dbReference type="InterPro" id="IPR036069">
    <property type="entry name" value="DUF34/NIF3_sf"/>
</dbReference>
<dbReference type="GO" id="GO:0046872">
    <property type="term" value="F:metal ion binding"/>
    <property type="evidence" value="ECO:0007669"/>
    <property type="project" value="UniProtKB-UniRule"/>
</dbReference>
<dbReference type="Proteomes" id="UP000216311">
    <property type="component" value="Unassembled WGS sequence"/>
</dbReference>
<dbReference type="SUPFAM" id="SSF102705">
    <property type="entry name" value="NIF3 (NGG1p interacting factor 3)-like"/>
    <property type="match status" value="1"/>
</dbReference>
<dbReference type="EMBL" id="NMVQ01000023">
    <property type="protein sequence ID" value="OYO20946.1"/>
    <property type="molecule type" value="Genomic_DNA"/>
</dbReference>
<feature type="binding site" evidence="6">
    <location>
        <position position="65"/>
    </location>
    <ligand>
        <name>a divalent metal cation</name>
        <dbReference type="ChEBI" id="CHEBI:60240"/>
        <label>1</label>
    </ligand>
</feature>
<dbReference type="InterPro" id="IPR002678">
    <property type="entry name" value="DUF34/NIF3"/>
</dbReference>
<feature type="binding site" evidence="6">
    <location>
        <position position="66"/>
    </location>
    <ligand>
        <name>a divalent metal cation</name>
        <dbReference type="ChEBI" id="CHEBI:60240"/>
        <label>1</label>
    </ligand>
</feature>
<sequence>MTTLAEVQQLLDRHYPPRTAEAWDKVGVVCGDPSWPVTSVLLTVDITGEVVRQAVELGADLVITHHPLLLKGIHGIDGRHPKGALLLELAGHRIGCIAAHTNADIPPDGVCEALADAIGLREQRPLDPRDTSAALDQLVCFVPTEHTRAVVDALSTAGAGAIGDYDRCHFTSPGTGSFRPLEGANPQLGRVGEVERVSEDRLEMVLPRSRRGAVVAALLAAHPYEEPAFHVIELARTDSPTAGIGRVGTLEPERTAGEFAQQVANALPATVSGVRLGGDPQRVVRTVAVLAGAGDSHLDAARAAGADLYLTSDLRHHPATEALEWTDAPVLLDVAHWAAEWTWLPVLAGLITAAEPELRVRVSEHNTDAWAAAYHR</sequence>